<reference evidence="1 2" key="1">
    <citation type="submission" date="2018-08" db="EMBL/GenBank/DDBJ databases">
        <title>A genome reference for cultivated species of the human gut microbiota.</title>
        <authorList>
            <person name="Zou Y."/>
            <person name="Xue W."/>
            <person name="Luo G."/>
        </authorList>
    </citation>
    <scope>NUCLEOTIDE SEQUENCE [LARGE SCALE GENOMIC DNA]</scope>
    <source>
        <strain evidence="1 2">AM40-30BH</strain>
    </source>
</reference>
<proteinExistence type="predicted"/>
<sequence length="427" mass="49969">MLGANGHISVFEHQVIRLGEEFTYGNKTIIFDKYKLQSFQQHYGDQGVPYFSLVHNGIRFNEYVGVIQVGDTVVEVLPKADHINFGREEKKQWRDMLISMLLTIGPFDVQTPGNSLLQIKPNSLLSLYFELFINEVEYLLRNGLAKKYHPKEGNVTTLKGSLKFSQHIRENLTHQERFYVRYVSYDTEHKLHCILYKTIRLLKIINTDPALQSRIGTLLLNFPEMPDIQVTDEIFARINYDRKTFSYRNAINIARLLLLCYHPDIRGGHNDVLALMFDMNLLWEEFVYISLRKHCQPGETVKKQVRKNFWKHALGHITSIRPDIVVNIGEDFCVVLDTKWKNINGNNPSTDDLRQMYVYHEYFNAQHVALVYPGDETEPIEGAYMHTSNNGMETTRKCHIFTLSIKNDIQEWQKSIYNEIKNKFNHF</sequence>
<dbReference type="GeneID" id="69501227"/>
<dbReference type="Proteomes" id="UP000284379">
    <property type="component" value="Unassembled WGS sequence"/>
</dbReference>
<dbReference type="GO" id="GO:0004519">
    <property type="term" value="F:endonuclease activity"/>
    <property type="evidence" value="ECO:0007669"/>
    <property type="project" value="UniProtKB-KW"/>
</dbReference>
<dbReference type="PANTHER" id="PTHR38733:SF1">
    <property type="entry name" value="TYPE IV METHYL-DIRECTED RESTRICTION ENZYME ECOKMCRBC"/>
    <property type="match status" value="1"/>
</dbReference>
<keyword evidence="1" id="KW-0255">Endonuclease</keyword>
<dbReference type="RefSeq" id="WP_025867888.1">
    <property type="nucleotide sequence ID" value="NZ_CABJFV010000005.1"/>
</dbReference>
<name>A0A413VQK4_9BACE</name>
<dbReference type="AlphaFoldDB" id="A0A413VQK4"/>
<accession>A0A413VQK4</accession>
<comment type="caution">
    <text evidence="1">The sequence shown here is derived from an EMBL/GenBank/DDBJ whole genome shotgun (WGS) entry which is preliminary data.</text>
</comment>
<dbReference type="InterPro" id="IPR019292">
    <property type="entry name" value="McrC"/>
</dbReference>
<dbReference type="Pfam" id="PF10117">
    <property type="entry name" value="McrBC"/>
    <property type="match status" value="1"/>
</dbReference>
<keyword evidence="1" id="KW-0378">Hydrolase</keyword>
<organism evidence="1 2">
    <name type="scientific">Bacteroides nordii</name>
    <dbReference type="NCBI Taxonomy" id="291645"/>
    <lineage>
        <taxon>Bacteria</taxon>
        <taxon>Pseudomonadati</taxon>
        <taxon>Bacteroidota</taxon>
        <taxon>Bacteroidia</taxon>
        <taxon>Bacteroidales</taxon>
        <taxon>Bacteroidaceae</taxon>
        <taxon>Bacteroides</taxon>
    </lineage>
</organism>
<evidence type="ECO:0000313" key="2">
    <source>
        <dbReference type="Proteomes" id="UP000284379"/>
    </source>
</evidence>
<protein>
    <submittedName>
        <fullName evidence="1">Restriction endonuclease</fullName>
    </submittedName>
</protein>
<evidence type="ECO:0000313" key="1">
    <source>
        <dbReference type="EMBL" id="RHB35895.1"/>
    </source>
</evidence>
<dbReference type="PANTHER" id="PTHR38733">
    <property type="entry name" value="PROTEIN MCRC"/>
    <property type="match status" value="1"/>
</dbReference>
<gene>
    <name evidence="1" type="ORF">DW888_08585</name>
</gene>
<dbReference type="EMBL" id="QSGO01000005">
    <property type="protein sequence ID" value="RHB35895.1"/>
    <property type="molecule type" value="Genomic_DNA"/>
</dbReference>
<keyword evidence="1" id="KW-0540">Nuclease</keyword>